<proteinExistence type="predicted"/>
<accession>A0ACA9LNN8</accession>
<dbReference type="Proteomes" id="UP000789366">
    <property type="component" value="Unassembled WGS sequence"/>
</dbReference>
<protein>
    <submittedName>
        <fullName evidence="1">6637_t:CDS:1</fullName>
    </submittedName>
</protein>
<comment type="caution">
    <text evidence="1">The sequence shown here is derived from an EMBL/GenBank/DDBJ whole genome shotgun (WGS) entry which is preliminary data.</text>
</comment>
<evidence type="ECO:0000313" key="2">
    <source>
        <dbReference type="Proteomes" id="UP000789366"/>
    </source>
</evidence>
<name>A0ACA9LNN8_9GLOM</name>
<evidence type="ECO:0000313" key="1">
    <source>
        <dbReference type="EMBL" id="CAG8541609.1"/>
    </source>
</evidence>
<gene>
    <name evidence="1" type="ORF">SPELUC_LOCUS4828</name>
</gene>
<organism evidence="1 2">
    <name type="scientific">Cetraspora pellucida</name>
    <dbReference type="NCBI Taxonomy" id="1433469"/>
    <lineage>
        <taxon>Eukaryota</taxon>
        <taxon>Fungi</taxon>
        <taxon>Fungi incertae sedis</taxon>
        <taxon>Mucoromycota</taxon>
        <taxon>Glomeromycotina</taxon>
        <taxon>Glomeromycetes</taxon>
        <taxon>Diversisporales</taxon>
        <taxon>Gigasporaceae</taxon>
        <taxon>Cetraspora</taxon>
    </lineage>
</organism>
<reference evidence="1" key="1">
    <citation type="submission" date="2021-06" db="EMBL/GenBank/DDBJ databases">
        <authorList>
            <person name="Kallberg Y."/>
            <person name="Tangrot J."/>
            <person name="Rosling A."/>
        </authorList>
    </citation>
    <scope>NUCLEOTIDE SEQUENCE</scope>
    <source>
        <strain evidence="1">28 12/20/2015</strain>
    </source>
</reference>
<dbReference type="EMBL" id="CAJVPW010004513">
    <property type="protein sequence ID" value="CAG8541609.1"/>
    <property type="molecule type" value="Genomic_DNA"/>
</dbReference>
<sequence>MGILYKSKTDDRHRVKVTNSMNSDQLSYSNASNAAIPNALPMTITVTEPLKEFDGTKDAFISYLITTKTALDTFTSPTVSVRRRFQDFVWLHGSLSRDFAALQRFLARLSRHPTLQKSEYFRIFLESREWNKESSLYRQRKSGDGVFENLGDALLNAFSKLKKPDEKFVEIKESVDKLEENLQIIDRLYQRIIKRQTDLEADYRDFGSSIAGLGQLETGITLPLEQFGETVSKFADAWKRMTCREENGYSAQIRDYLSYCHCVKLRDQKQVDFEDLSEYLQNAIMERDNLINTGKSSTGISSFLRETVDNIKGVDQEQAKRERLQKLDAKIAELKKEVENSNDVSDQFSLEVAKEYELFQIAKNIEMKDCLLAYADSHVEFYRQGVELWEEIIPVLEDIKFES</sequence>
<keyword evidence="2" id="KW-1185">Reference proteome</keyword>